<reference evidence="2 3" key="1">
    <citation type="submission" date="2021-05" db="EMBL/GenBank/DDBJ databases">
        <title>Culturable bacteria isolated from Daya Bay.</title>
        <authorList>
            <person name="Zheng W."/>
            <person name="Yu S."/>
            <person name="Huang Y."/>
        </authorList>
    </citation>
    <scope>NUCLEOTIDE SEQUENCE [LARGE SCALE GENOMIC DNA]</scope>
    <source>
        <strain evidence="2 3">DP4N28-5</strain>
    </source>
</reference>
<keyword evidence="1" id="KW-0812">Transmembrane</keyword>
<evidence type="ECO:0000313" key="3">
    <source>
        <dbReference type="Proteomes" id="UP000756530"/>
    </source>
</evidence>
<feature type="transmembrane region" description="Helical" evidence="1">
    <location>
        <begin position="46"/>
        <end position="64"/>
    </location>
</feature>
<gene>
    <name evidence="2" type="ORF">KJP28_05380</name>
</gene>
<dbReference type="EMBL" id="JAHUZE010000001">
    <property type="protein sequence ID" value="MBV7378347.1"/>
    <property type="molecule type" value="Genomic_DNA"/>
</dbReference>
<keyword evidence="1" id="KW-0472">Membrane</keyword>
<accession>A0ABS6T1U3</accession>
<sequence length="104" mass="11067">MLSLLAYFFGAVFAVNAVPHFVAGVQGRVFPSPFASPPGIGMSRPMVNVAWGTTNAVIAWALLAPTGFDPGRLFDAVTFIIGAILMALFLGWHFGRVMAERDPG</sequence>
<protein>
    <submittedName>
        <fullName evidence="2">Uncharacterized protein</fullName>
    </submittedName>
</protein>
<proteinExistence type="predicted"/>
<organism evidence="2 3">
    <name type="scientific">Maritimibacter dapengensis</name>
    <dbReference type="NCBI Taxonomy" id="2836868"/>
    <lineage>
        <taxon>Bacteria</taxon>
        <taxon>Pseudomonadati</taxon>
        <taxon>Pseudomonadota</taxon>
        <taxon>Alphaproteobacteria</taxon>
        <taxon>Rhodobacterales</taxon>
        <taxon>Roseobacteraceae</taxon>
        <taxon>Maritimibacter</taxon>
    </lineage>
</organism>
<keyword evidence="3" id="KW-1185">Reference proteome</keyword>
<evidence type="ECO:0000313" key="2">
    <source>
        <dbReference type="EMBL" id="MBV7378347.1"/>
    </source>
</evidence>
<dbReference type="RefSeq" id="WP_218391315.1">
    <property type="nucleotide sequence ID" value="NZ_JAHUZE010000001.1"/>
</dbReference>
<dbReference type="Proteomes" id="UP000756530">
    <property type="component" value="Unassembled WGS sequence"/>
</dbReference>
<name>A0ABS6T1U3_9RHOB</name>
<keyword evidence="1" id="KW-1133">Transmembrane helix</keyword>
<feature type="transmembrane region" description="Helical" evidence="1">
    <location>
        <begin position="76"/>
        <end position="95"/>
    </location>
</feature>
<evidence type="ECO:0000256" key="1">
    <source>
        <dbReference type="SAM" id="Phobius"/>
    </source>
</evidence>
<comment type="caution">
    <text evidence="2">The sequence shown here is derived from an EMBL/GenBank/DDBJ whole genome shotgun (WGS) entry which is preliminary data.</text>
</comment>